<dbReference type="Proteomes" id="UP001284601">
    <property type="component" value="Unassembled WGS sequence"/>
</dbReference>
<dbReference type="Pfam" id="PF04539">
    <property type="entry name" value="Sigma70_r3"/>
    <property type="match status" value="1"/>
</dbReference>
<dbReference type="InterPro" id="IPR036388">
    <property type="entry name" value="WH-like_DNA-bd_sf"/>
</dbReference>
<dbReference type="InterPro" id="IPR007624">
    <property type="entry name" value="RNA_pol_sigma70_r3"/>
</dbReference>
<feature type="region of interest" description="Disordered" evidence="5">
    <location>
        <begin position="1"/>
        <end position="23"/>
    </location>
</feature>
<comment type="caution">
    <text evidence="9">The sequence shown here is derived from an EMBL/GenBank/DDBJ whole genome shotgun (WGS) entry which is preliminary data.</text>
</comment>
<dbReference type="NCBIfam" id="TIGR02980">
    <property type="entry name" value="SigBFG"/>
    <property type="match status" value="1"/>
</dbReference>
<dbReference type="PRINTS" id="PR00046">
    <property type="entry name" value="SIGMA70FCT"/>
</dbReference>
<dbReference type="SUPFAM" id="SSF88659">
    <property type="entry name" value="Sigma3 and sigma4 domains of RNA polymerase sigma factors"/>
    <property type="match status" value="2"/>
</dbReference>
<evidence type="ECO:0000256" key="2">
    <source>
        <dbReference type="ARBA" id="ARBA00023082"/>
    </source>
</evidence>
<dbReference type="Pfam" id="PF04545">
    <property type="entry name" value="Sigma70_r4"/>
    <property type="match status" value="1"/>
</dbReference>
<evidence type="ECO:0000313" key="9">
    <source>
        <dbReference type="EMBL" id="MDW5598321.1"/>
    </source>
</evidence>
<dbReference type="InterPro" id="IPR013325">
    <property type="entry name" value="RNA_pol_sigma_r2"/>
</dbReference>
<feature type="domain" description="RNA polymerase sigma-70 region 3" evidence="6">
    <location>
        <begin position="126"/>
        <end position="193"/>
    </location>
</feature>
<dbReference type="InterPro" id="IPR007627">
    <property type="entry name" value="RNA_pol_sigma70_r2"/>
</dbReference>
<dbReference type="SUPFAM" id="SSF88946">
    <property type="entry name" value="Sigma2 domain of RNA polymerase sigma factors"/>
    <property type="match status" value="1"/>
</dbReference>
<dbReference type="EMBL" id="JAWSTH010000133">
    <property type="protein sequence ID" value="MDW5598321.1"/>
    <property type="molecule type" value="Genomic_DNA"/>
</dbReference>
<dbReference type="InterPro" id="IPR014322">
    <property type="entry name" value="RNA_pol_sigma-B/F/G"/>
</dbReference>
<name>A0ABU4HYB9_9ACTN</name>
<dbReference type="NCBIfam" id="TIGR02937">
    <property type="entry name" value="sigma70-ECF"/>
    <property type="match status" value="1"/>
</dbReference>
<feature type="domain" description="RNA polymerase sigma-70 region 4" evidence="8">
    <location>
        <begin position="215"/>
        <end position="261"/>
    </location>
</feature>
<dbReference type="Pfam" id="PF04542">
    <property type="entry name" value="Sigma70_r2"/>
    <property type="match status" value="1"/>
</dbReference>
<dbReference type="Gene3D" id="1.20.120.1810">
    <property type="match status" value="1"/>
</dbReference>
<sequence>MSVSLAPPASPGRHPDSSPPSTIRAEELIRRYRETNDPRCRARAIESHLPLAHKLARRYHPGPEPLDDLVQVACVGLVKAIDRFDPDAGYRFASFAIPTITGELRRHFRDTTWSVHVPRGVQEDALRLRRATTELSERSGRAPTVGELTAATGLDAEQITEALHATTAKATASLDRPVLGHDDGSGGSVTVGDTIGADDHGFVLAEHRSALAPRLRDLSPRDRELLRLRFVEDMTQLEIAQRIGCSQMQVSRLLRRALEQLAR</sequence>
<dbReference type="InterPro" id="IPR014284">
    <property type="entry name" value="RNA_pol_sigma-70_dom"/>
</dbReference>
<dbReference type="Gene3D" id="1.10.10.10">
    <property type="entry name" value="Winged helix-like DNA-binding domain superfamily/Winged helix DNA-binding domain"/>
    <property type="match status" value="2"/>
</dbReference>
<proteinExistence type="predicted"/>
<gene>
    <name evidence="9" type="ORF">R7226_28440</name>
</gene>
<dbReference type="InterPro" id="IPR013324">
    <property type="entry name" value="RNA_pol_sigma_r3/r4-like"/>
</dbReference>
<evidence type="ECO:0000259" key="8">
    <source>
        <dbReference type="Pfam" id="PF04545"/>
    </source>
</evidence>
<reference evidence="10" key="1">
    <citation type="submission" date="2023-07" db="EMBL/GenBank/DDBJ databases">
        <title>Conexibacter stalactiti sp. nov., isolated from stalactites in a lava cave and emended description of the genus Conexibacter.</title>
        <authorList>
            <person name="Lee S.D."/>
        </authorList>
    </citation>
    <scope>NUCLEOTIDE SEQUENCE [LARGE SCALE GENOMIC DNA]</scope>
    <source>
        <strain evidence="10">KCTC 39840</strain>
    </source>
</reference>
<evidence type="ECO:0000256" key="1">
    <source>
        <dbReference type="ARBA" id="ARBA00023015"/>
    </source>
</evidence>
<keyword evidence="10" id="KW-1185">Reference proteome</keyword>
<evidence type="ECO:0000256" key="5">
    <source>
        <dbReference type="SAM" id="MobiDB-lite"/>
    </source>
</evidence>
<evidence type="ECO:0000256" key="3">
    <source>
        <dbReference type="ARBA" id="ARBA00023125"/>
    </source>
</evidence>
<protein>
    <submittedName>
        <fullName evidence="9">SigB/SigF/SigG family RNA polymerase sigma factor</fullName>
    </submittedName>
</protein>
<evidence type="ECO:0000256" key="4">
    <source>
        <dbReference type="ARBA" id="ARBA00023163"/>
    </source>
</evidence>
<feature type="domain" description="RNA polymerase sigma-70 region 2" evidence="7">
    <location>
        <begin position="45"/>
        <end position="113"/>
    </location>
</feature>
<reference evidence="9 10" key="2">
    <citation type="submission" date="2023-10" db="EMBL/GenBank/DDBJ databases">
        <authorList>
            <person name="Han X.F."/>
        </authorList>
    </citation>
    <scope>NUCLEOTIDE SEQUENCE [LARGE SCALE GENOMIC DNA]</scope>
    <source>
        <strain evidence="9 10">KCTC 39840</strain>
    </source>
</reference>
<evidence type="ECO:0000259" key="7">
    <source>
        <dbReference type="Pfam" id="PF04542"/>
    </source>
</evidence>
<dbReference type="PANTHER" id="PTHR30385">
    <property type="entry name" value="SIGMA FACTOR F FLAGELLAR"/>
    <property type="match status" value="1"/>
</dbReference>
<evidence type="ECO:0000313" key="10">
    <source>
        <dbReference type="Proteomes" id="UP001284601"/>
    </source>
</evidence>
<keyword evidence="2" id="KW-0731">Sigma factor</keyword>
<organism evidence="9 10">
    <name type="scientific">Conexibacter stalactiti</name>
    <dbReference type="NCBI Taxonomy" id="1940611"/>
    <lineage>
        <taxon>Bacteria</taxon>
        <taxon>Bacillati</taxon>
        <taxon>Actinomycetota</taxon>
        <taxon>Thermoleophilia</taxon>
        <taxon>Solirubrobacterales</taxon>
        <taxon>Conexibacteraceae</taxon>
        <taxon>Conexibacter</taxon>
    </lineage>
</organism>
<dbReference type="InterPro" id="IPR007630">
    <property type="entry name" value="RNA_pol_sigma70_r4"/>
</dbReference>
<accession>A0ABU4HYB9</accession>
<dbReference type="InterPro" id="IPR000943">
    <property type="entry name" value="RNA_pol_sigma70"/>
</dbReference>
<keyword evidence="3" id="KW-0238">DNA-binding</keyword>
<keyword evidence="4" id="KW-0804">Transcription</keyword>
<evidence type="ECO:0000259" key="6">
    <source>
        <dbReference type="Pfam" id="PF04539"/>
    </source>
</evidence>
<dbReference type="PANTHER" id="PTHR30385:SF4">
    <property type="entry name" value="RNA POLYMERASE SIGMA-E FACTOR"/>
    <property type="match status" value="1"/>
</dbReference>
<dbReference type="CDD" id="cd06171">
    <property type="entry name" value="Sigma70_r4"/>
    <property type="match status" value="1"/>
</dbReference>
<keyword evidence="1" id="KW-0805">Transcription regulation</keyword>
<dbReference type="RefSeq" id="WP_318600845.1">
    <property type="nucleotide sequence ID" value="NZ_JAWSTH010000133.1"/>
</dbReference>